<sequence>MGIDGMRVGAGRCPPLVVAVLLLISFLLVCNWWNLSTENAELLYQIDQLHEELKISLDERSRCIILKENFEKQYKHSEDELGALNVRLKQQESEAKTQHDELSVSLDVCKSELQSQQILDAAKTSTLEALRVKKDLLNETLDFKTKEFKKLQIDMDKVKNEFKSLTEKCKNQDIKITNNNTDDVLDNTAKEEEGVGGNNNEEKNELNEKNKEADNLRDPVVDLILDKAEENKNKVS</sequence>
<gene>
    <name evidence="4" type="ORF">HCN44_011467</name>
</gene>
<dbReference type="OrthoDB" id="10072022at2759"/>
<dbReference type="Proteomes" id="UP000639338">
    <property type="component" value="Unassembled WGS sequence"/>
</dbReference>
<reference evidence="4 5" key="1">
    <citation type="submission" date="2020-08" db="EMBL/GenBank/DDBJ databases">
        <title>Aphidius gifuensis genome sequencing and assembly.</title>
        <authorList>
            <person name="Du Z."/>
        </authorList>
    </citation>
    <scope>NUCLEOTIDE SEQUENCE [LARGE SCALE GENOMIC DNA]</scope>
    <source>
        <strain evidence="4">YNYX2018</strain>
        <tissue evidence="4">Adults</tissue>
    </source>
</reference>
<comment type="caution">
    <text evidence="4">The sequence shown here is derived from an EMBL/GenBank/DDBJ whole genome shotgun (WGS) entry which is preliminary data.</text>
</comment>
<keyword evidence="1" id="KW-0175">Coiled coil</keyword>
<accession>A0A834XVF9</accession>
<dbReference type="AlphaFoldDB" id="A0A834XVF9"/>
<evidence type="ECO:0000313" key="4">
    <source>
        <dbReference type="EMBL" id="KAF7994198.1"/>
    </source>
</evidence>
<evidence type="ECO:0000313" key="5">
    <source>
        <dbReference type="Proteomes" id="UP000639338"/>
    </source>
</evidence>
<organism evidence="4 5">
    <name type="scientific">Aphidius gifuensis</name>
    <name type="common">Parasitoid wasp</name>
    <dbReference type="NCBI Taxonomy" id="684658"/>
    <lineage>
        <taxon>Eukaryota</taxon>
        <taxon>Metazoa</taxon>
        <taxon>Ecdysozoa</taxon>
        <taxon>Arthropoda</taxon>
        <taxon>Hexapoda</taxon>
        <taxon>Insecta</taxon>
        <taxon>Pterygota</taxon>
        <taxon>Neoptera</taxon>
        <taxon>Endopterygota</taxon>
        <taxon>Hymenoptera</taxon>
        <taxon>Apocrita</taxon>
        <taxon>Ichneumonoidea</taxon>
        <taxon>Braconidae</taxon>
        <taxon>Aphidiinae</taxon>
        <taxon>Aphidius</taxon>
    </lineage>
</organism>
<proteinExistence type="predicted"/>
<name>A0A834XVF9_APHGI</name>
<feature type="region of interest" description="Disordered" evidence="2">
    <location>
        <begin position="178"/>
        <end position="220"/>
    </location>
</feature>
<feature type="coiled-coil region" evidence="1">
    <location>
        <begin position="127"/>
        <end position="175"/>
    </location>
</feature>
<feature type="transmembrane region" description="Helical" evidence="3">
    <location>
        <begin position="16"/>
        <end position="35"/>
    </location>
</feature>
<evidence type="ECO:0000256" key="1">
    <source>
        <dbReference type="SAM" id="Coils"/>
    </source>
</evidence>
<feature type="compositionally biased region" description="Basic and acidic residues" evidence="2">
    <location>
        <begin position="200"/>
        <end position="220"/>
    </location>
</feature>
<evidence type="ECO:0000256" key="2">
    <source>
        <dbReference type="SAM" id="MobiDB-lite"/>
    </source>
</evidence>
<keyword evidence="3" id="KW-0472">Membrane</keyword>
<protein>
    <submittedName>
        <fullName evidence="4">Uncharacterized protein</fullName>
    </submittedName>
</protein>
<feature type="coiled-coil region" evidence="1">
    <location>
        <begin position="67"/>
        <end position="94"/>
    </location>
</feature>
<keyword evidence="5" id="KW-1185">Reference proteome</keyword>
<keyword evidence="3" id="KW-1133">Transmembrane helix</keyword>
<dbReference type="EMBL" id="JACMRX010000003">
    <property type="protein sequence ID" value="KAF7994198.1"/>
    <property type="molecule type" value="Genomic_DNA"/>
</dbReference>
<keyword evidence="3" id="KW-0812">Transmembrane</keyword>
<evidence type="ECO:0000256" key="3">
    <source>
        <dbReference type="SAM" id="Phobius"/>
    </source>
</evidence>